<evidence type="ECO:0008006" key="4">
    <source>
        <dbReference type="Google" id="ProtNLM"/>
    </source>
</evidence>
<organism evidence="2 3">
    <name type="scientific">Oleispira antarctica</name>
    <dbReference type="NCBI Taxonomy" id="188908"/>
    <lineage>
        <taxon>Bacteria</taxon>
        <taxon>Pseudomonadati</taxon>
        <taxon>Pseudomonadota</taxon>
        <taxon>Gammaproteobacteria</taxon>
        <taxon>Oceanospirillales</taxon>
        <taxon>Oceanospirillaceae</taxon>
        <taxon>Oleispira</taxon>
    </lineage>
</organism>
<accession>A0A1Y5HXQ5</accession>
<comment type="caution">
    <text evidence="2">The sequence shown here is derived from an EMBL/GenBank/DDBJ whole genome shotgun (WGS) entry which is preliminary data.</text>
</comment>
<proteinExistence type="predicted"/>
<evidence type="ECO:0000256" key="1">
    <source>
        <dbReference type="SAM" id="MobiDB-lite"/>
    </source>
</evidence>
<feature type="compositionally biased region" description="Low complexity" evidence="1">
    <location>
        <begin position="138"/>
        <end position="148"/>
    </location>
</feature>
<dbReference type="EMBL" id="MABE01000539">
    <property type="protein sequence ID" value="OUS39615.1"/>
    <property type="molecule type" value="Genomic_DNA"/>
</dbReference>
<evidence type="ECO:0000313" key="2">
    <source>
        <dbReference type="EMBL" id="OUS39615.1"/>
    </source>
</evidence>
<dbReference type="Pfam" id="PF08850">
    <property type="entry name" value="DUF1820"/>
    <property type="match status" value="2"/>
</dbReference>
<gene>
    <name evidence="2" type="ORF">A9R00_09335</name>
</gene>
<feature type="compositionally biased region" description="Polar residues" evidence="1">
    <location>
        <begin position="149"/>
        <end position="162"/>
    </location>
</feature>
<dbReference type="Proteomes" id="UP000227088">
    <property type="component" value="Unassembled WGS sequence"/>
</dbReference>
<protein>
    <recommendedName>
        <fullName evidence="4">DUF1820 family protein</fullName>
    </recommendedName>
</protein>
<sequence length="162" mass="18136">MADKPTAEPIYRVIFNNQSEVYELYALYIYQSEMYGFIEVEELLFDEKQFDGKLFNGKESDKALQDAGDKAEKSSNDFAKFKQQFSGVKRSFIPLTSIIRIDEMEKPGVVKVSSAKDSPAGNVRHFPSTGFKRPPVSPVDSPIVDSPINTPEDSSTPPSEDN</sequence>
<feature type="region of interest" description="Disordered" evidence="1">
    <location>
        <begin position="110"/>
        <end position="162"/>
    </location>
</feature>
<dbReference type="InterPro" id="IPR014949">
    <property type="entry name" value="DUF1820"/>
</dbReference>
<evidence type="ECO:0000313" key="3">
    <source>
        <dbReference type="Proteomes" id="UP000227088"/>
    </source>
</evidence>
<dbReference type="AlphaFoldDB" id="A0A1Y5HXQ5"/>
<name>A0A1Y5HXQ5_OLEAN</name>
<reference evidence="3" key="1">
    <citation type="journal article" date="2017" name="Proc. Natl. Acad. Sci. U.S.A.">
        <title>Simulation of Deepwater Horizon oil plume reveals substrate specialization within a complex community of hydrocarbon degraders.</title>
        <authorList>
            <person name="Hu P."/>
            <person name="Dubinsky E.A."/>
            <person name="Probst A.J."/>
            <person name="Wang J."/>
            <person name="Sieber C.M.K."/>
            <person name="Tom L.M."/>
            <person name="Gardinali P."/>
            <person name="Banfield J.F."/>
            <person name="Atlas R.M."/>
            <person name="Andersen G.L."/>
        </authorList>
    </citation>
    <scope>NUCLEOTIDE SEQUENCE [LARGE SCALE GENOMIC DNA]</scope>
</reference>